<evidence type="ECO:0000256" key="5">
    <source>
        <dbReference type="ARBA" id="ARBA00022845"/>
    </source>
</evidence>
<dbReference type="SUPFAM" id="SSF54928">
    <property type="entry name" value="RNA-binding domain, RBD"/>
    <property type="match status" value="1"/>
</dbReference>
<dbReference type="GO" id="GO:0006417">
    <property type="term" value="P:regulation of translation"/>
    <property type="evidence" value="ECO:0007669"/>
    <property type="project" value="UniProtKB-KW"/>
</dbReference>
<dbReference type="Pfam" id="PF00013">
    <property type="entry name" value="KH_1"/>
    <property type="match status" value="4"/>
</dbReference>
<dbReference type="InterPro" id="IPR036612">
    <property type="entry name" value="KH_dom_type_1_sf"/>
</dbReference>
<dbReference type="PANTHER" id="PTHR10288">
    <property type="entry name" value="KH DOMAIN CONTAINING RNA BINDING PROTEIN"/>
    <property type="match status" value="1"/>
</dbReference>
<keyword evidence="4" id="KW-0509">mRNA transport</keyword>
<feature type="compositionally biased region" description="Low complexity" evidence="7">
    <location>
        <begin position="588"/>
        <end position="606"/>
    </location>
</feature>
<dbReference type="CDD" id="cd22402">
    <property type="entry name" value="KH-I_IGF2BP_rpt3"/>
    <property type="match status" value="1"/>
</dbReference>
<dbReference type="GO" id="GO:0003723">
    <property type="term" value="F:RNA binding"/>
    <property type="evidence" value="ECO:0007669"/>
    <property type="project" value="UniProtKB-UniRule"/>
</dbReference>
<keyword evidence="5" id="KW-0810">Translation regulation</keyword>
<dbReference type="Proteomes" id="UP000887568">
    <property type="component" value="Unplaced"/>
</dbReference>
<keyword evidence="2" id="KW-0813">Transport</keyword>
<keyword evidence="10" id="KW-1185">Reference proteome</keyword>
<dbReference type="InterPro" id="IPR000504">
    <property type="entry name" value="RRM_dom"/>
</dbReference>
<evidence type="ECO:0000256" key="6">
    <source>
        <dbReference type="PROSITE-ProRule" id="PRU00176"/>
    </source>
</evidence>
<name>A0A913YZB5_PATMI</name>
<accession>A0A913YZB5</accession>
<dbReference type="Gene3D" id="3.30.70.330">
    <property type="match status" value="2"/>
</dbReference>
<feature type="region of interest" description="Disordered" evidence="7">
    <location>
        <begin position="588"/>
        <end position="618"/>
    </location>
</feature>
<dbReference type="AlphaFoldDB" id="A0A913YZB5"/>
<dbReference type="InterPro" id="IPR004088">
    <property type="entry name" value="KH_dom_type_1"/>
</dbReference>
<dbReference type="RefSeq" id="XP_038044742.1">
    <property type="nucleotide sequence ID" value="XM_038188814.1"/>
</dbReference>
<dbReference type="Gene3D" id="3.30.1370.10">
    <property type="entry name" value="K Homology domain, type 1"/>
    <property type="match status" value="2"/>
</dbReference>
<sequence length="618" mass="68718">MNKIYCGNLSEDVTEDALRDLFEENGVPVSSMVVKRSANPNSNASPFAFVDVENEEMAQLAIDKLNDYNLLGSVMVVEHSVPKRGRGNRSRSTNIQVHNIPLNTPLQEIQDLLKTFGEVSSCEKGREGANGYGVNATYAAVEQAQQAIKQLNNYEFNKSMLKVNYKTSGSRQGNRYNRNPNRNQGNAVFPVRMLVPSDTVGAIIGRGGKTIKQITAETEARIDIHRHENPGSGEKVKAVTYFGNPEDCTTACRKVREVLSQELSQKGSLPPLKLLAHDALVGRLIGKGGSSLKHIMQESGATITISPLHELTVCNPERTITIKGTLDQESKAESLITAKLRTAYEQHMQSMQNQQQQMFPGINHMAMFSGGGEHNHGGYQNQGMGQGPIPGLYYPNPRGYRDQRMQQEYPRDANETTFLYVPNEAVGAIIGVKGDIIKSMCHTSNASIRIAPAENQIAQRENEAATERKVTIIGSPESQWKAQLRLFEKVCGQGHFETKEEHLRCEIGVPAKMVGRIIGKKGTKVRDLQRATFARIEVPRANKEEEDAEQNPDDSEAEVMVKIYGNFFSLQAAQRRLRKMLFDFTNRGNQNQYNNYNQGGYNQGGYQRRGRMNGPGPQ</sequence>
<keyword evidence="3" id="KW-0677">Repeat</keyword>
<dbReference type="OMA" id="HITFENH"/>
<dbReference type="SMART" id="SM00360">
    <property type="entry name" value="RRM"/>
    <property type="match status" value="2"/>
</dbReference>
<dbReference type="Pfam" id="PF00076">
    <property type="entry name" value="RRM_1"/>
    <property type="match status" value="2"/>
</dbReference>
<dbReference type="SMART" id="SM00322">
    <property type="entry name" value="KH"/>
    <property type="match status" value="4"/>
</dbReference>
<dbReference type="GO" id="GO:0051028">
    <property type="term" value="P:mRNA transport"/>
    <property type="evidence" value="ECO:0007669"/>
    <property type="project" value="UniProtKB-KW"/>
</dbReference>
<dbReference type="CDD" id="cd22401">
    <property type="entry name" value="KH-I_IGF2BP_rpt2"/>
    <property type="match status" value="1"/>
</dbReference>
<keyword evidence="6" id="KW-0694">RNA-binding</keyword>
<dbReference type="InterPro" id="IPR035979">
    <property type="entry name" value="RBD_domain_sf"/>
</dbReference>
<dbReference type="CDD" id="cd22403">
    <property type="entry name" value="KH-I_IGF2BP_rpt4"/>
    <property type="match status" value="1"/>
</dbReference>
<dbReference type="CDD" id="cd22400">
    <property type="entry name" value="KH-I_IGF2BP_rpt1"/>
    <property type="match status" value="1"/>
</dbReference>
<dbReference type="CDD" id="cd12358">
    <property type="entry name" value="RRM1_VICKZ"/>
    <property type="match status" value="1"/>
</dbReference>
<evidence type="ECO:0000256" key="1">
    <source>
        <dbReference type="ARBA" id="ARBA00009094"/>
    </source>
</evidence>
<dbReference type="InterPro" id="IPR004087">
    <property type="entry name" value="KH_dom"/>
</dbReference>
<dbReference type="EnsemblMetazoa" id="XM_038188814.1">
    <property type="protein sequence ID" value="XP_038044742.1"/>
    <property type="gene ID" value="LOC119719386"/>
</dbReference>
<dbReference type="SUPFAM" id="SSF54791">
    <property type="entry name" value="Eukaryotic type KH-domain (KH-domain type I)"/>
    <property type="match status" value="4"/>
</dbReference>
<dbReference type="GeneID" id="119719386"/>
<feature type="domain" description="RRM" evidence="8">
    <location>
        <begin position="2"/>
        <end position="82"/>
    </location>
</feature>
<feature type="domain" description="RRM" evidence="8">
    <location>
        <begin position="93"/>
        <end position="168"/>
    </location>
</feature>
<dbReference type="PROSITE" id="PS50084">
    <property type="entry name" value="KH_TYPE_1"/>
    <property type="match status" value="4"/>
</dbReference>
<evidence type="ECO:0000256" key="2">
    <source>
        <dbReference type="ARBA" id="ARBA00022448"/>
    </source>
</evidence>
<protein>
    <recommendedName>
        <fullName evidence="8">RRM domain-containing protein</fullName>
    </recommendedName>
</protein>
<proteinExistence type="inferred from homology"/>
<evidence type="ECO:0000259" key="8">
    <source>
        <dbReference type="PROSITE" id="PS50102"/>
    </source>
</evidence>
<reference evidence="9" key="1">
    <citation type="submission" date="2022-11" db="UniProtKB">
        <authorList>
            <consortium name="EnsemblMetazoa"/>
        </authorList>
    </citation>
    <scope>IDENTIFICATION</scope>
</reference>
<evidence type="ECO:0000256" key="3">
    <source>
        <dbReference type="ARBA" id="ARBA00022737"/>
    </source>
</evidence>
<evidence type="ECO:0000256" key="7">
    <source>
        <dbReference type="SAM" id="MobiDB-lite"/>
    </source>
</evidence>
<dbReference type="InterPro" id="IPR012677">
    <property type="entry name" value="Nucleotide-bd_a/b_plait_sf"/>
</dbReference>
<organism evidence="9 10">
    <name type="scientific">Patiria miniata</name>
    <name type="common">Bat star</name>
    <name type="synonym">Asterina miniata</name>
    <dbReference type="NCBI Taxonomy" id="46514"/>
    <lineage>
        <taxon>Eukaryota</taxon>
        <taxon>Metazoa</taxon>
        <taxon>Echinodermata</taxon>
        <taxon>Eleutherozoa</taxon>
        <taxon>Asterozoa</taxon>
        <taxon>Asteroidea</taxon>
        <taxon>Valvatacea</taxon>
        <taxon>Valvatida</taxon>
        <taxon>Asterinidae</taxon>
        <taxon>Patiria</taxon>
    </lineage>
</organism>
<dbReference type="OrthoDB" id="752362at2759"/>
<comment type="similarity">
    <text evidence="1">Belongs to the RRM IMP/VICKZ family.</text>
</comment>
<evidence type="ECO:0000313" key="9">
    <source>
        <dbReference type="EnsemblMetazoa" id="XP_038044742.1"/>
    </source>
</evidence>
<dbReference type="PROSITE" id="PS50102">
    <property type="entry name" value="RRM"/>
    <property type="match status" value="2"/>
</dbReference>
<evidence type="ECO:0000313" key="10">
    <source>
        <dbReference type="Proteomes" id="UP000887568"/>
    </source>
</evidence>
<evidence type="ECO:0000256" key="4">
    <source>
        <dbReference type="ARBA" id="ARBA00022816"/>
    </source>
</evidence>
<dbReference type="Gene3D" id="3.30.310.210">
    <property type="match status" value="1"/>
</dbReference>